<dbReference type="PANTHER" id="PTHR33693">
    <property type="entry name" value="TYPE-5 URACIL-DNA GLYCOSYLASE"/>
    <property type="match status" value="1"/>
</dbReference>
<name>A0A848H2C6_9BURK</name>
<proteinExistence type="inferred from homology"/>
<evidence type="ECO:0000259" key="10">
    <source>
        <dbReference type="SMART" id="SM00986"/>
    </source>
</evidence>
<dbReference type="GO" id="GO:0097506">
    <property type="term" value="F:deaminated base DNA N-glycosylase activity"/>
    <property type="evidence" value="ECO:0007669"/>
    <property type="project" value="UniProtKB-ARBA"/>
</dbReference>
<keyword evidence="12" id="KW-1185">Reference proteome</keyword>
<reference evidence="11 12" key="1">
    <citation type="submission" date="2020-04" db="EMBL/GenBank/DDBJ databases">
        <title>Ramlibacter sp. G-1-2-2 isolated from soil.</title>
        <authorList>
            <person name="Dahal R.H."/>
        </authorList>
    </citation>
    <scope>NUCLEOTIDE SEQUENCE [LARGE SCALE GENOMIC DNA]</scope>
    <source>
        <strain evidence="11 12">G-1-2-2</strain>
    </source>
</reference>
<dbReference type="InterPro" id="IPR036895">
    <property type="entry name" value="Uracil-DNA_glycosylase-like_sf"/>
</dbReference>
<comment type="similarity">
    <text evidence="1">Belongs to the uracil-DNA glycosylase (UDG) superfamily. Type 4 (UDGa) family.</text>
</comment>
<dbReference type="CDD" id="cd10030">
    <property type="entry name" value="UDG-F4_TTUDGA_SPO1dp_like"/>
    <property type="match status" value="1"/>
</dbReference>
<protein>
    <recommendedName>
        <fullName evidence="2">Type-4 uracil-DNA glycosylase</fullName>
    </recommendedName>
</protein>
<keyword evidence="5" id="KW-0227">DNA damage</keyword>
<evidence type="ECO:0000256" key="2">
    <source>
        <dbReference type="ARBA" id="ARBA00019403"/>
    </source>
</evidence>
<keyword evidence="6" id="KW-0378">Hydrolase</keyword>
<feature type="domain" description="Uracil-DNA glycosylase-like" evidence="10">
    <location>
        <begin position="308"/>
        <end position="463"/>
    </location>
</feature>
<gene>
    <name evidence="11" type="ORF">HHL11_14550</name>
</gene>
<keyword evidence="7" id="KW-0408">Iron</keyword>
<dbReference type="AlphaFoldDB" id="A0A848H2C6"/>
<keyword evidence="9" id="KW-0234">DNA repair</keyword>
<dbReference type="SMART" id="SM00986">
    <property type="entry name" value="UDG"/>
    <property type="match status" value="1"/>
</dbReference>
<sequence>MRVQLASETDLDGFRREARALLASRARPAQVEWSVEGGQEDLFAADETVMEPQGPAPALRVPPAFVELCQHVLLHREPQRFALLYRLLWRLAHEPNLRHDPLDPDMLQAREFAQAVRRDIHKMHAFVRFRPVGDAGDGAQPLHVAWYEPAHRIVEAVAPWFQRRFANMRWAILTPDACVEWDGSVLQLRPGASRAEAPPPDAGEQLWLTYYRNIFNPARLKLATMQKEMPRRYWPNLPEAQLIAPLAAEARERSTRMIEQPASTPLRRIPIAPAATTMLPPEGLPRLNAAMQQCRTCPIGALATQAVAGEGPLAPRLMFVGEQPGDQEDLRGRPFVGPAGQLLERAFAEAGIVREEVYLTNAVRHFKYDLRGKHRIHKTPSQQEALACLHWLREEIALVRPRALVALGATAARSLLGRSVVVRAERGTWLARGDGLQVLVTLHPSALLRLPVSQQARAFEEFVTDLRRAAA</sequence>
<dbReference type="InterPro" id="IPR005122">
    <property type="entry name" value="Uracil-DNA_glycosylase-like"/>
</dbReference>
<evidence type="ECO:0000256" key="6">
    <source>
        <dbReference type="ARBA" id="ARBA00022801"/>
    </source>
</evidence>
<evidence type="ECO:0000256" key="1">
    <source>
        <dbReference type="ARBA" id="ARBA00006521"/>
    </source>
</evidence>
<dbReference type="RefSeq" id="WP_169419071.1">
    <property type="nucleotide sequence ID" value="NZ_JABBFX010000001.1"/>
</dbReference>
<dbReference type="InterPro" id="IPR051536">
    <property type="entry name" value="UDG_Type-4/5"/>
</dbReference>
<evidence type="ECO:0000313" key="11">
    <source>
        <dbReference type="EMBL" id="NML44975.1"/>
    </source>
</evidence>
<dbReference type="GO" id="GO:0046872">
    <property type="term" value="F:metal ion binding"/>
    <property type="evidence" value="ECO:0007669"/>
    <property type="project" value="UniProtKB-KW"/>
</dbReference>
<evidence type="ECO:0000256" key="7">
    <source>
        <dbReference type="ARBA" id="ARBA00023004"/>
    </source>
</evidence>
<dbReference type="GO" id="GO:0006281">
    <property type="term" value="P:DNA repair"/>
    <property type="evidence" value="ECO:0007669"/>
    <property type="project" value="UniProtKB-KW"/>
</dbReference>
<evidence type="ECO:0000256" key="5">
    <source>
        <dbReference type="ARBA" id="ARBA00022763"/>
    </source>
</evidence>
<dbReference type="InterPro" id="IPR023875">
    <property type="entry name" value="DNA_repair_put"/>
</dbReference>
<keyword evidence="4" id="KW-0479">Metal-binding</keyword>
<evidence type="ECO:0000256" key="9">
    <source>
        <dbReference type="ARBA" id="ARBA00023204"/>
    </source>
</evidence>
<keyword evidence="3" id="KW-0004">4Fe-4S</keyword>
<dbReference type="Gene3D" id="3.40.470.10">
    <property type="entry name" value="Uracil-DNA glycosylase-like domain"/>
    <property type="match status" value="1"/>
</dbReference>
<dbReference type="SMART" id="SM00987">
    <property type="entry name" value="UreE_C"/>
    <property type="match status" value="1"/>
</dbReference>
<dbReference type="SUPFAM" id="SSF52141">
    <property type="entry name" value="Uracil-DNA glycosylase-like"/>
    <property type="match status" value="1"/>
</dbReference>
<dbReference type="Proteomes" id="UP000541185">
    <property type="component" value="Unassembled WGS sequence"/>
</dbReference>
<dbReference type="PANTHER" id="PTHR33693:SF9">
    <property type="entry name" value="TYPE-4 URACIL-DNA GLYCOSYLASE"/>
    <property type="match status" value="1"/>
</dbReference>
<evidence type="ECO:0000256" key="4">
    <source>
        <dbReference type="ARBA" id="ARBA00022723"/>
    </source>
</evidence>
<dbReference type="InterPro" id="IPR005273">
    <property type="entry name" value="Ura-DNA_glyco_family4"/>
</dbReference>
<dbReference type="Pfam" id="PF13566">
    <property type="entry name" value="DUF4130"/>
    <property type="match status" value="1"/>
</dbReference>
<evidence type="ECO:0000256" key="3">
    <source>
        <dbReference type="ARBA" id="ARBA00022485"/>
    </source>
</evidence>
<evidence type="ECO:0000313" key="12">
    <source>
        <dbReference type="Proteomes" id="UP000541185"/>
    </source>
</evidence>
<dbReference type="Pfam" id="PF03167">
    <property type="entry name" value="UDG"/>
    <property type="match status" value="1"/>
</dbReference>
<keyword evidence="8" id="KW-0411">Iron-sulfur</keyword>
<accession>A0A848H2C6</accession>
<dbReference type="GO" id="GO:0051539">
    <property type="term" value="F:4 iron, 4 sulfur cluster binding"/>
    <property type="evidence" value="ECO:0007669"/>
    <property type="project" value="UniProtKB-KW"/>
</dbReference>
<dbReference type="InterPro" id="IPR025404">
    <property type="entry name" value="DUF4130"/>
</dbReference>
<dbReference type="EMBL" id="JABBFX010000001">
    <property type="protein sequence ID" value="NML44975.1"/>
    <property type="molecule type" value="Genomic_DNA"/>
</dbReference>
<evidence type="ECO:0000256" key="8">
    <source>
        <dbReference type="ARBA" id="ARBA00023014"/>
    </source>
</evidence>
<dbReference type="NCBIfam" id="TIGR03914">
    <property type="entry name" value="UDG_fam_dom"/>
    <property type="match status" value="1"/>
</dbReference>
<comment type="caution">
    <text evidence="11">The sequence shown here is derived from an EMBL/GenBank/DDBJ whole genome shotgun (WGS) entry which is preliminary data.</text>
</comment>
<organism evidence="11 12">
    <name type="scientific">Ramlibacter agri</name>
    <dbReference type="NCBI Taxonomy" id="2728837"/>
    <lineage>
        <taxon>Bacteria</taxon>
        <taxon>Pseudomonadati</taxon>
        <taxon>Pseudomonadota</taxon>
        <taxon>Betaproteobacteria</taxon>
        <taxon>Burkholderiales</taxon>
        <taxon>Comamonadaceae</taxon>
        <taxon>Ramlibacter</taxon>
    </lineage>
</organism>
<dbReference type="NCBIfam" id="TIGR03915">
    <property type="entry name" value="SAM_7_link_chp"/>
    <property type="match status" value="1"/>
</dbReference>